<dbReference type="STRING" id="35622.SAMN04489764_4906"/>
<dbReference type="InterPro" id="IPR027383">
    <property type="entry name" value="Znf_put"/>
</dbReference>
<evidence type="ECO:0000313" key="6">
    <source>
        <dbReference type="Proteomes" id="UP000217103"/>
    </source>
</evidence>
<accession>A0A1H1HWL9</accession>
<dbReference type="EMBL" id="FNKK01000002">
    <property type="protein sequence ID" value="SDR29835.1"/>
    <property type="molecule type" value="Genomic_DNA"/>
</dbReference>
<keyword evidence="6" id="KW-1185">Reference proteome</keyword>
<keyword evidence="2" id="KW-0804">Transcription</keyword>
<dbReference type="Proteomes" id="UP000217103">
    <property type="component" value="Unassembled WGS sequence"/>
</dbReference>
<name>A0A1H1HWL9_9ACTN</name>
<feature type="transmembrane region" description="Helical" evidence="3">
    <location>
        <begin position="86"/>
        <end position="110"/>
    </location>
</feature>
<evidence type="ECO:0000256" key="1">
    <source>
        <dbReference type="ARBA" id="ARBA00023015"/>
    </source>
</evidence>
<dbReference type="OrthoDB" id="5185837at2"/>
<sequence>MSPEVEHTDVGAYALGLLEEEDRRAFAAHLTRCARCRRELEELSGMASVLSGLGPVEDDEEDTRRASGAAVAALRRKRAAERRSRYVMLAAGVAASVTLVAGGVVAGFLMDDGGSVSAAPTLGPDSMHSPAEALYRSGTPLTGVGESGISGGVVMEPKLWGTHAALELKGILGPLECELIAVSKTGERRVLTGWSVPRKGYGVPGSPDPLYVHGGTALKPEEIDRFEVVTTTGTTLLTVST</sequence>
<keyword evidence="1" id="KW-0805">Transcription regulation</keyword>
<proteinExistence type="predicted"/>
<evidence type="ECO:0000256" key="3">
    <source>
        <dbReference type="SAM" id="Phobius"/>
    </source>
</evidence>
<feature type="domain" description="Putative zinc-finger" evidence="4">
    <location>
        <begin position="10"/>
        <end position="37"/>
    </location>
</feature>
<keyword evidence="3" id="KW-0472">Membrane</keyword>
<keyword evidence="3" id="KW-1133">Transmembrane helix</keyword>
<evidence type="ECO:0000313" key="5">
    <source>
        <dbReference type="EMBL" id="SDR29835.1"/>
    </source>
</evidence>
<dbReference type="GO" id="GO:0008270">
    <property type="term" value="F:zinc ion binding"/>
    <property type="evidence" value="ECO:0007669"/>
    <property type="project" value="UniProtKB-KW"/>
</dbReference>
<organism evidence="5 6">
    <name type="scientific">Thermostaphylospora chromogena</name>
    <dbReference type="NCBI Taxonomy" id="35622"/>
    <lineage>
        <taxon>Bacteria</taxon>
        <taxon>Bacillati</taxon>
        <taxon>Actinomycetota</taxon>
        <taxon>Actinomycetes</taxon>
        <taxon>Streptosporangiales</taxon>
        <taxon>Thermomonosporaceae</taxon>
        <taxon>Thermostaphylospora</taxon>
    </lineage>
</organism>
<dbReference type="RefSeq" id="WP_093262304.1">
    <property type="nucleotide sequence ID" value="NZ_FNKK01000002.1"/>
</dbReference>
<dbReference type="Gene3D" id="1.10.10.1320">
    <property type="entry name" value="Anti-sigma factor, zinc-finger domain"/>
    <property type="match status" value="1"/>
</dbReference>
<reference evidence="5 6" key="1">
    <citation type="submission" date="2016-10" db="EMBL/GenBank/DDBJ databases">
        <authorList>
            <person name="de Groot N.N."/>
        </authorList>
    </citation>
    <scope>NUCLEOTIDE SEQUENCE [LARGE SCALE GENOMIC DNA]</scope>
    <source>
        <strain evidence="5 6">DSM 43794</strain>
    </source>
</reference>
<evidence type="ECO:0000256" key="2">
    <source>
        <dbReference type="ARBA" id="ARBA00023163"/>
    </source>
</evidence>
<protein>
    <submittedName>
        <fullName evidence="5">Putative zinc-finger</fullName>
    </submittedName>
</protein>
<keyword evidence="3" id="KW-0812">Transmembrane</keyword>
<gene>
    <name evidence="5" type="ORF">SAMN04489764_4906</name>
</gene>
<evidence type="ECO:0000259" key="4">
    <source>
        <dbReference type="Pfam" id="PF13490"/>
    </source>
</evidence>
<keyword evidence="5" id="KW-0863">Zinc-finger</keyword>
<keyword evidence="5" id="KW-0862">Zinc</keyword>
<dbReference type="InterPro" id="IPR041916">
    <property type="entry name" value="Anti_sigma_zinc_sf"/>
</dbReference>
<dbReference type="Pfam" id="PF13490">
    <property type="entry name" value="zf-HC2"/>
    <property type="match status" value="1"/>
</dbReference>
<dbReference type="AlphaFoldDB" id="A0A1H1HWL9"/>
<keyword evidence="5" id="KW-0479">Metal-binding</keyword>